<evidence type="ECO:0000313" key="2">
    <source>
        <dbReference type="EMBL" id="CAG9332409.1"/>
    </source>
</evidence>
<feature type="coiled-coil region" evidence="1">
    <location>
        <begin position="290"/>
        <end position="317"/>
    </location>
</feature>
<evidence type="ECO:0000313" key="3">
    <source>
        <dbReference type="Proteomes" id="UP001162131"/>
    </source>
</evidence>
<reference evidence="2" key="1">
    <citation type="submission" date="2021-09" db="EMBL/GenBank/DDBJ databases">
        <authorList>
            <consortium name="AG Swart"/>
            <person name="Singh M."/>
            <person name="Singh A."/>
            <person name="Seah K."/>
            <person name="Emmerich C."/>
        </authorList>
    </citation>
    <scope>NUCLEOTIDE SEQUENCE</scope>
    <source>
        <strain evidence="2">ATCC30299</strain>
    </source>
</reference>
<dbReference type="EMBL" id="CAJZBQ010000054">
    <property type="protein sequence ID" value="CAG9332409.1"/>
    <property type="molecule type" value="Genomic_DNA"/>
</dbReference>
<comment type="caution">
    <text evidence="2">The sequence shown here is derived from an EMBL/GenBank/DDBJ whole genome shotgun (WGS) entry which is preliminary data.</text>
</comment>
<protein>
    <submittedName>
        <fullName evidence="2">Uncharacterized protein</fullName>
    </submittedName>
</protein>
<gene>
    <name evidence="2" type="ORF">BSTOLATCC_MIC55855</name>
</gene>
<name>A0AAU9K5V8_9CILI</name>
<dbReference type="AlphaFoldDB" id="A0AAU9K5V8"/>
<proteinExistence type="predicted"/>
<keyword evidence="3" id="KW-1185">Reference proteome</keyword>
<organism evidence="2 3">
    <name type="scientific">Blepharisma stoltei</name>
    <dbReference type="NCBI Taxonomy" id="1481888"/>
    <lineage>
        <taxon>Eukaryota</taxon>
        <taxon>Sar</taxon>
        <taxon>Alveolata</taxon>
        <taxon>Ciliophora</taxon>
        <taxon>Postciliodesmatophora</taxon>
        <taxon>Heterotrichea</taxon>
        <taxon>Heterotrichida</taxon>
        <taxon>Blepharismidae</taxon>
        <taxon>Blepharisma</taxon>
    </lineage>
</organism>
<evidence type="ECO:0000256" key="1">
    <source>
        <dbReference type="SAM" id="Coils"/>
    </source>
</evidence>
<dbReference type="Proteomes" id="UP001162131">
    <property type="component" value="Unassembled WGS sequence"/>
</dbReference>
<accession>A0AAU9K5V8</accession>
<keyword evidence="1" id="KW-0175">Coiled coil</keyword>
<sequence length="330" mass="38454">MYFFSPGSNKLQNQFVFPTLSPQGLLQNSLPSKFALEILNKENQLEKSWDPTTIHELIDIYSKAIEFYELHNDTRFYDYQLKIRNLLMKPQVIKALQNEPDPDQVKIPEIKPSESEEMPKKIETAESNKEKIENEDNELPALTVKENRIVKKILSNQKQLTHSTSSKALTDIKSQNSDLEVRLASRKFKHTTLNSSFRKNSNDFSISMTENLSTAESIDRHIKTEPDEEESETIDFSGFFNISNSSSEVEKRLENIMEKYITEKVNRISEVTVDYKLQMKELEDQGGIMKQVLEQMKVNMQEEIKMITEELDAQKAKEIEELKRELFIQM</sequence>